<sequence length="138" mass="15437">MGSVGDPRERQSGRPGFVLRPRPSWPPQRTPFVRGSHKKLFFLPSEPFQRRPASYNATSPGPHSHALALQQSGRVWHGCPLHTARPRYRVTRGLRGSAAGRALGRKRDQRVGEKERLGNNARDPASRERTLTAATCPR</sequence>
<feature type="compositionally biased region" description="Basic and acidic residues" evidence="1">
    <location>
        <begin position="1"/>
        <end position="12"/>
    </location>
</feature>
<name>A0AAV7QNX4_PLEWA</name>
<gene>
    <name evidence="2" type="ORF">NDU88_007462</name>
</gene>
<dbReference type="EMBL" id="JANPWB010000010">
    <property type="protein sequence ID" value="KAJ1141127.1"/>
    <property type="molecule type" value="Genomic_DNA"/>
</dbReference>
<dbReference type="Proteomes" id="UP001066276">
    <property type="component" value="Chromosome 6"/>
</dbReference>
<comment type="caution">
    <text evidence="2">The sequence shown here is derived from an EMBL/GenBank/DDBJ whole genome shotgun (WGS) entry which is preliminary data.</text>
</comment>
<accession>A0AAV7QNX4</accession>
<organism evidence="2 3">
    <name type="scientific">Pleurodeles waltl</name>
    <name type="common">Iberian ribbed newt</name>
    <dbReference type="NCBI Taxonomy" id="8319"/>
    <lineage>
        <taxon>Eukaryota</taxon>
        <taxon>Metazoa</taxon>
        <taxon>Chordata</taxon>
        <taxon>Craniata</taxon>
        <taxon>Vertebrata</taxon>
        <taxon>Euteleostomi</taxon>
        <taxon>Amphibia</taxon>
        <taxon>Batrachia</taxon>
        <taxon>Caudata</taxon>
        <taxon>Salamandroidea</taxon>
        <taxon>Salamandridae</taxon>
        <taxon>Pleurodelinae</taxon>
        <taxon>Pleurodeles</taxon>
    </lineage>
</organism>
<keyword evidence="3" id="KW-1185">Reference proteome</keyword>
<feature type="region of interest" description="Disordered" evidence="1">
    <location>
        <begin position="92"/>
        <end position="138"/>
    </location>
</feature>
<proteinExistence type="predicted"/>
<evidence type="ECO:0000256" key="1">
    <source>
        <dbReference type="SAM" id="MobiDB-lite"/>
    </source>
</evidence>
<feature type="compositionally biased region" description="Low complexity" evidence="1">
    <location>
        <begin position="93"/>
        <end position="102"/>
    </location>
</feature>
<protein>
    <submittedName>
        <fullName evidence="2">Uncharacterized protein</fullName>
    </submittedName>
</protein>
<evidence type="ECO:0000313" key="2">
    <source>
        <dbReference type="EMBL" id="KAJ1141127.1"/>
    </source>
</evidence>
<feature type="region of interest" description="Disordered" evidence="1">
    <location>
        <begin position="1"/>
        <end position="32"/>
    </location>
</feature>
<evidence type="ECO:0000313" key="3">
    <source>
        <dbReference type="Proteomes" id="UP001066276"/>
    </source>
</evidence>
<feature type="compositionally biased region" description="Basic and acidic residues" evidence="1">
    <location>
        <begin position="105"/>
        <end position="117"/>
    </location>
</feature>
<dbReference type="AlphaFoldDB" id="A0AAV7QNX4"/>
<reference evidence="2" key="1">
    <citation type="journal article" date="2022" name="bioRxiv">
        <title>Sequencing and chromosome-scale assembly of the giantPleurodeles waltlgenome.</title>
        <authorList>
            <person name="Brown T."/>
            <person name="Elewa A."/>
            <person name="Iarovenko S."/>
            <person name="Subramanian E."/>
            <person name="Araus A.J."/>
            <person name="Petzold A."/>
            <person name="Susuki M."/>
            <person name="Suzuki K.-i.T."/>
            <person name="Hayashi T."/>
            <person name="Toyoda A."/>
            <person name="Oliveira C."/>
            <person name="Osipova E."/>
            <person name="Leigh N.D."/>
            <person name="Simon A."/>
            <person name="Yun M.H."/>
        </authorList>
    </citation>
    <scope>NUCLEOTIDE SEQUENCE</scope>
    <source>
        <strain evidence="2">20211129_DDA</strain>
        <tissue evidence="2">Liver</tissue>
    </source>
</reference>